<accession>A0A6H0KT68</accession>
<keyword evidence="2" id="KW-1185">Reference proteome</keyword>
<dbReference type="KEGG" id="bfc:BacF7301_21355"/>
<proteinExistence type="predicted"/>
<evidence type="ECO:0000313" key="2">
    <source>
        <dbReference type="Proteomes" id="UP000501780"/>
    </source>
</evidence>
<dbReference type="EMBL" id="CP050831">
    <property type="protein sequence ID" value="QIU96542.1"/>
    <property type="molecule type" value="Genomic_DNA"/>
</dbReference>
<dbReference type="RefSeq" id="WP_167966021.1">
    <property type="nucleotide sequence ID" value="NZ_CP050831.1"/>
</dbReference>
<organism evidence="1 2">
    <name type="scientific">Bacteroides faecium</name>
    <dbReference type="NCBI Taxonomy" id="2715212"/>
    <lineage>
        <taxon>Bacteria</taxon>
        <taxon>Pseudomonadati</taxon>
        <taxon>Bacteroidota</taxon>
        <taxon>Bacteroidia</taxon>
        <taxon>Bacteroidales</taxon>
        <taxon>Bacteroidaceae</taxon>
        <taxon>Bacteroides</taxon>
    </lineage>
</organism>
<sequence length="64" mass="7566">MKKENKPDKEKSIAREEVVYYQRRIDKGGVTHTISQKTLNEECMTVAESKELLLKKIHNHFHNL</sequence>
<name>A0A6H0KT68_9BACE</name>
<dbReference type="Proteomes" id="UP000501780">
    <property type="component" value="Chromosome"/>
</dbReference>
<protein>
    <submittedName>
        <fullName evidence="1">Uncharacterized protein</fullName>
    </submittedName>
</protein>
<gene>
    <name evidence="1" type="ORF">BacF7301_21355</name>
</gene>
<evidence type="ECO:0000313" key="1">
    <source>
        <dbReference type="EMBL" id="QIU96542.1"/>
    </source>
</evidence>
<dbReference type="AlphaFoldDB" id="A0A6H0KT68"/>
<reference evidence="1 2" key="1">
    <citation type="submission" date="2020-03" db="EMBL/GenBank/DDBJ databases">
        <title>Genomic analysis of Bacteroides faecium CBA7301.</title>
        <authorList>
            <person name="Kim J."/>
            <person name="Roh S.W."/>
        </authorList>
    </citation>
    <scope>NUCLEOTIDE SEQUENCE [LARGE SCALE GENOMIC DNA]</scope>
    <source>
        <strain evidence="1 2">CBA7301</strain>
    </source>
</reference>